<name>A0A6A6CPD0_ZASCE</name>
<evidence type="ECO:0000256" key="2">
    <source>
        <dbReference type="ARBA" id="ARBA00022840"/>
    </source>
</evidence>
<keyword evidence="1" id="KW-0547">Nucleotide-binding</keyword>
<dbReference type="RefSeq" id="XP_033668977.1">
    <property type="nucleotide sequence ID" value="XM_033805902.1"/>
</dbReference>
<dbReference type="CDD" id="cd10170">
    <property type="entry name" value="ASKHA_NBD_HSP70"/>
    <property type="match status" value="1"/>
</dbReference>
<evidence type="ECO:0000256" key="3">
    <source>
        <dbReference type="SAM" id="MobiDB-lite"/>
    </source>
</evidence>
<dbReference type="AlphaFoldDB" id="A0A6A6CPD0"/>
<dbReference type="Pfam" id="PF00012">
    <property type="entry name" value="HSP70"/>
    <property type="match status" value="1"/>
</dbReference>
<gene>
    <name evidence="4" type="ORF">M409DRAFT_21533</name>
</gene>
<dbReference type="GO" id="GO:0005524">
    <property type="term" value="F:ATP binding"/>
    <property type="evidence" value="ECO:0007669"/>
    <property type="project" value="UniProtKB-KW"/>
</dbReference>
<dbReference type="OrthoDB" id="3637243at2759"/>
<dbReference type="Proteomes" id="UP000799537">
    <property type="component" value="Unassembled WGS sequence"/>
</dbReference>
<dbReference type="PANTHER" id="PTHR14187:SF5">
    <property type="entry name" value="HEAT SHOCK 70 KDA PROTEIN 12A"/>
    <property type="match status" value="1"/>
</dbReference>
<dbReference type="Gene3D" id="3.30.420.40">
    <property type="match status" value="2"/>
</dbReference>
<dbReference type="GO" id="GO:0140662">
    <property type="term" value="F:ATP-dependent protein folding chaperone"/>
    <property type="evidence" value="ECO:0007669"/>
    <property type="project" value="InterPro"/>
</dbReference>
<feature type="compositionally biased region" description="Basic residues" evidence="3">
    <location>
        <begin position="525"/>
        <end position="536"/>
    </location>
</feature>
<keyword evidence="5" id="KW-1185">Reference proteome</keyword>
<dbReference type="PANTHER" id="PTHR14187">
    <property type="entry name" value="ALPHA KINASE/ELONGATION FACTOR 2 KINASE"/>
    <property type="match status" value="1"/>
</dbReference>
<dbReference type="EMBL" id="ML993591">
    <property type="protein sequence ID" value="KAF2168088.1"/>
    <property type="molecule type" value="Genomic_DNA"/>
</dbReference>
<accession>A0A6A6CPD0</accession>
<dbReference type="SUPFAM" id="SSF53067">
    <property type="entry name" value="Actin-like ATPase domain"/>
    <property type="match status" value="2"/>
</dbReference>
<dbReference type="Gene3D" id="3.90.640.10">
    <property type="entry name" value="Actin, Chain A, domain 4"/>
    <property type="match status" value="1"/>
</dbReference>
<feature type="region of interest" description="Disordered" evidence="3">
    <location>
        <begin position="523"/>
        <end position="552"/>
    </location>
</feature>
<evidence type="ECO:0000256" key="1">
    <source>
        <dbReference type="ARBA" id="ARBA00022741"/>
    </source>
</evidence>
<protein>
    <submittedName>
        <fullName evidence="4">Uncharacterized protein</fullName>
    </submittedName>
</protein>
<evidence type="ECO:0000313" key="4">
    <source>
        <dbReference type="EMBL" id="KAF2168088.1"/>
    </source>
</evidence>
<keyword evidence="2" id="KW-0067">ATP-binding</keyword>
<organism evidence="4 5">
    <name type="scientific">Zasmidium cellare ATCC 36951</name>
    <dbReference type="NCBI Taxonomy" id="1080233"/>
    <lineage>
        <taxon>Eukaryota</taxon>
        <taxon>Fungi</taxon>
        <taxon>Dikarya</taxon>
        <taxon>Ascomycota</taxon>
        <taxon>Pezizomycotina</taxon>
        <taxon>Dothideomycetes</taxon>
        <taxon>Dothideomycetidae</taxon>
        <taxon>Mycosphaerellales</taxon>
        <taxon>Mycosphaerellaceae</taxon>
        <taxon>Zasmidium</taxon>
    </lineage>
</organism>
<dbReference type="InterPro" id="IPR013126">
    <property type="entry name" value="Hsp_70_fam"/>
</dbReference>
<proteinExistence type="predicted"/>
<dbReference type="GeneID" id="54559174"/>
<sequence length="637" mass="72418">MGDDATKSEMSINVCIDYGTYETTVSYVVCENGRPGGEPVVLRIHNSETTRTMATYVDDRLIYGQECENAATRDPQLGDKVMHHFKLCLYDSAEFADHKKTIEGILASFPQPKTFETFIADHIRALNEDIKAALRDIPEKTNFYDQEELEAALARLKVRLTVPQMWKDDCRKKMQEAAKKAGLPVVVLAYEPRCALAHIVYRQAKRQFSRGRKLKKGDLILVIDIGSGTADFALYELEDDLSATSHFKDIAYGTGSLCGAFSCHKSLLKLLVRRMNGEVGGDWVRLVAAKLKISEREFERRALEAIEVSLKNFYSGCESLNFYLYEGEFEQALDEVFKSMTAKVEEIVATKGLKTSDVNMMCMSGGMSNNDYLYNKLRNKYEVVGQIIVVRDLSDSHHAVACGGLLRYQNITKQSFPLKYGYAMLQREEFDEGKHVDGFTVWRDDDDKVVSKTHKPWVKDSPYDTQVRIVEDRIHKIIDSGKVITKGDEWSIGHVFYAPVDDPRISAEFVYLSKHFKCKNSDPARRHRVKRAKSAKQVKGDEEEEDEEAKDPFKDGVHPWTKICLPLDKALLQNHEIVTTADGEKHYRLEADVVIRALEDDLKICVDIMKPKPNEASVAFRVEDEIWSGDHSEFAQL</sequence>
<dbReference type="InterPro" id="IPR043129">
    <property type="entry name" value="ATPase_NBD"/>
</dbReference>
<evidence type="ECO:0000313" key="5">
    <source>
        <dbReference type="Proteomes" id="UP000799537"/>
    </source>
</evidence>
<reference evidence="4" key="1">
    <citation type="journal article" date="2020" name="Stud. Mycol.">
        <title>101 Dothideomycetes genomes: a test case for predicting lifestyles and emergence of pathogens.</title>
        <authorList>
            <person name="Haridas S."/>
            <person name="Albert R."/>
            <person name="Binder M."/>
            <person name="Bloem J."/>
            <person name="Labutti K."/>
            <person name="Salamov A."/>
            <person name="Andreopoulos B."/>
            <person name="Baker S."/>
            <person name="Barry K."/>
            <person name="Bills G."/>
            <person name="Bluhm B."/>
            <person name="Cannon C."/>
            <person name="Castanera R."/>
            <person name="Culley D."/>
            <person name="Daum C."/>
            <person name="Ezra D."/>
            <person name="Gonzalez J."/>
            <person name="Henrissat B."/>
            <person name="Kuo A."/>
            <person name="Liang C."/>
            <person name="Lipzen A."/>
            <person name="Lutzoni F."/>
            <person name="Magnuson J."/>
            <person name="Mondo S."/>
            <person name="Nolan M."/>
            <person name="Ohm R."/>
            <person name="Pangilinan J."/>
            <person name="Park H.-J."/>
            <person name="Ramirez L."/>
            <person name="Alfaro M."/>
            <person name="Sun H."/>
            <person name="Tritt A."/>
            <person name="Yoshinaga Y."/>
            <person name="Zwiers L.-H."/>
            <person name="Turgeon B."/>
            <person name="Goodwin S."/>
            <person name="Spatafora J."/>
            <person name="Crous P."/>
            <person name="Grigoriev I."/>
        </authorList>
    </citation>
    <scope>NUCLEOTIDE SEQUENCE</scope>
    <source>
        <strain evidence="4">ATCC 36951</strain>
    </source>
</reference>